<reference evidence="7" key="1">
    <citation type="submission" date="2012-04" db="EMBL/GenBank/DDBJ databases">
        <authorList>
            <person name="Borisov I.G."/>
            <person name="Ivanikova N.V."/>
            <person name="Pinevich A.V."/>
        </authorList>
    </citation>
    <scope>NUCLEOTIDE SEQUENCE</scope>
    <source>
        <strain evidence="7">CALU 1027</strain>
    </source>
</reference>
<dbReference type="Gene3D" id="3.30.1120.10">
    <property type="match status" value="1"/>
</dbReference>
<dbReference type="SUPFAM" id="SSF53649">
    <property type="entry name" value="Alkaline phosphatase-like"/>
    <property type="match status" value="1"/>
</dbReference>
<comment type="similarity">
    <text evidence="1">Belongs to the sulfatase family.</text>
</comment>
<evidence type="ECO:0000256" key="5">
    <source>
        <dbReference type="SAM" id="MobiDB-lite"/>
    </source>
</evidence>
<sequence>MGLSAAESGAEDRTKQGRRGDDRPNVVMIVADDMGYSDIGSFGSEISTPNLDALASQGMVFDNFRTGPTCSPSRSMFLTGTDNHLAGMGTMDYAITDNQRGQPGYEAYLSDRVVTFAQLLQDEGYNTYMAGKWHLGEHSEDQFPSAHGFERTFTLLSGAAFHFSRDGWTPRKPIAPYAIDGEELPDNDPRFPDDFYSTRTYTDKMLEFIKEEQDEDQPFFAYLAYTAPHAPLQAPEDYIDKYLEAELYEKGWDALREERFERMKSMGMFPDYIEMSPRWDHVKAWESLTEEEKRKEVRRMAVYAGMIDYLDESIGRFVQELKDMDEYDNTIFVFFSDNGADGEIQDQNGNPAYEKWLGGLGIDLNDIDAIGTPQSFITYIAGWAQVSATPHWGSKASQSEGGIRGPFFVTYPGKVQAGRTDAFASVLDIAPTILEYTGVEHPGDSYKGRPIAGLRGKSMAHLLAGHADRLYGDDEPVFFELFGTMNRAVFMGDWKALRLGDAPWGGDLRTDNPDVPWKLFNLAVDPTEQVNMADLYPRQLETMVEAYKDYESDVGIIYAPGFEPH</sequence>
<dbReference type="PANTHER" id="PTHR42693:SF33">
    <property type="entry name" value="ARYLSULFATASE"/>
    <property type="match status" value="1"/>
</dbReference>
<gene>
    <name evidence="7" type="ORF">PROH_08400</name>
</gene>
<organism evidence="7 8">
    <name type="scientific">Prochlorothrix hollandica PCC 9006 = CALU 1027</name>
    <dbReference type="NCBI Taxonomy" id="317619"/>
    <lineage>
        <taxon>Bacteria</taxon>
        <taxon>Bacillati</taxon>
        <taxon>Cyanobacteriota</taxon>
        <taxon>Cyanophyceae</taxon>
        <taxon>Prochlorotrichales</taxon>
        <taxon>Prochlorotrichaceae</taxon>
        <taxon>Prochlorothrix</taxon>
    </lineage>
</organism>
<dbReference type="Pfam" id="PF00884">
    <property type="entry name" value="Sulfatase"/>
    <property type="match status" value="1"/>
</dbReference>
<proteinExistence type="inferred from homology"/>
<dbReference type="InterPro" id="IPR050738">
    <property type="entry name" value="Sulfatase"/>
</dbReference>
<dbReference type="InterPro" id="IPR017850">
    <property type="entry name" value="Alkaline_phosphatase_core_sf"/>
</dbReference>
<accession>A0A0M2PZL1</accession>
<dbReference type="eggNOG" id="COG3119">
    <property type="taxonomic scope" value="Bacteria"/>
</dbReference>
<evidence type="ECO:0000256" key="4">
    <source>
        <dbReference type="ARBA" id="ARBA00022837"/>
    </source>
</evidence>
<dbReference type="PROSITE" id="PS00149">
    <property type="entry name" value="SULFATASE_2"/>
    <property type="match status" value="1"/>
</dbReference>
<evidence type="ECO:0000259" key="6">
    <source>
        <dbReference type="Pfam" id="PF00884"/>
    </source>
</evidence>
<dbReference type="GO" id="GO:0004065">
    <property type="term" value="F:arylsulfatase activity"/>
    <property type="evidence" value="ECO:0007669"/>
    <property type="project" value="TreeGrafter"/>
</dbReference>
<evidence type="ECO:0000313" key="8">
    <source>
        <dbReference type="Proteomes" id="UP000034681"/>
    </source>
</evidence>
<keyword evidence="2" id="KW-0479">Metal-binding</keyword>
<dbReference type="AlphaFoldDB" id="A0A0M2PZL1"/>
<comment type="caution">
    <text evidence="7">The sequence shown here is derived from an EMBL/GenBank/DDBJ whole genome shotgun (WGS) entry which is preliminary data.</text>
</comment>
<keyword evidence="3" id="KW-0378">Hydrolase</keyword>
<dbReference type="Gene3D" id="3.40.720.10">
    <property type="entry name" value="Alkaline Phosphatase, subunit A"/>
    <property type="match status" value="1"/>
</dbReference>
<evidence type="ECO:0000256" key="3">
    <source>
        <dbReference type="ARBA" id="ARBA00022801"/>
    </source>
</evidence>
<dbReference type="InterPro" id="IPR000917">
    <property type="entry name" value="Sulfatase_N"/>
</dbReference>
<keyword evidence="4" id="KW-0106">Calcium</keyword>
<feature type="domain" description="Sulfatase N-terminal" evidence="6">
    <location>
        <begin position="24"/>
        <end position="439"/>
    </location>
</feature>
<dbReference type="PROSITE" id="PS00523">
    <property type="entry name" value="SULFATASE_1"/>
    <property type="match status" value="1"/>
</dbReference>
<dbReference type="InterPro" id="IPR024607">
    <property type="entry name" value="Sulfatase_CS"/>
</dbReference>
<dbReference type="EMBL" id="AJTX02000004">
    <property type="protein sequence ID" value="KKJ00508.1"/>
    <property type="molecule type" value="Genomic_DNA"/>
</dbReference>
<keyword evidence="8" id="KW-1185">Reference proteome</keyword>
<evidence type="ECO:0000313" key="7">
    <source>
        <dbReference type="EMBL" id="KKJ00508.1"/>
    </source>
</evidence>
<dbReference type="STRING" id="317619.GCA_000332315_00425"/>
<feature type="compositionally biased region" description="Basic and acidic residues" evidence="5">
    <location>
        <begin position="10"/>
        <end position="24"/>
    </location>
</feature>
<protein>
    <recommendedName>
        <fullName evidence="6">Sulfatase N-terminal domain-containing protein</fullName>
    </recommendedName>
</protein>
<dbReference type="PANTHER" id="PTHR42693">
    <property type="entry name" value="ARYLSULFATASE FAMILY MEMBER"/>
    <property type="match status" value="1"/>
</dbReference>
<dbReference type="Proteomes" id="UP000034681">
    <property type="component" value="Unassembled WGS sequence"/>
</dbReference>
<dbReference type="CDD" id="cd16025">
    <property type="entry name" value="PAS_like"/>
    <property type="match status" value="1"/>
</dbReference>
<name>A0A0M2PZL1_PROHO</name>
<evidence type="ECO:0000256" key="1">
    <source>
        <dbReference type="ARBA" id="ARBA00008779"/>
    </source>
</evidence>
<evidence type="ECO:0000256" key="2">
    <source>
        <dbReference type="ARBA" id="ARBA00022723"/>
    </source>
</evidence>
<dbReference type="GO" id="GO:0046872">
    <property type="term" value="F:metal ion binding"/>
    <property type="evidence" value="ECO:0007669"/>
    <property type="project" value="UniProtKB-KW"/>
</dbReference>
<feature type="region of interest" description="Disordered" evidence="5">
    <location>
        <begin position="1"/>
        <end position="24"/>
    </location>
</feature>